<dbReference type="GeneID" id="29830639"/>
<evidence type="ECO:0000256" key="1">
    <source>
        <dbReference type="SAM" id="SignalP"/>
    </source>
</evidence>
<organism evidence="2 3">
    <name type="scientific">Schistosoma mansoni</name>
    <name type="common">Blood fluke</name>
    <dbReference type="NCBI Taxonomy" id="6183"/>
    <lineage>
        <taxon>Eukaryota</taxon>
        <taxon>Metazoa</taxon>
        <taxon>Spiralia</taxon>
        <taxon>Lophotrochozoa</taxon>
        <taxon>Platyhelminthes</taxon>
        <taxon>Trematoda</taxon>
        <taxon>Digenea</taxon>
        <taxon>Strigeidida</taxon>
        <taxon>Schistosomatoidea</taxon>
        <taxon>Schistosomatidae</taxon>
        <taxon>Schistosoma</taxon>
    </lineage>
</organism>
<keyword evidence="1" id="KW-0732">Signal</keyword>
<dbReference type="Proteomes" id="UP000008854">
    <property type="component" value="Unassembled WGS sequence"/>
</dbReference>
<keyword evidence="2" id="KW-1185">Reference proteome</keyword>
<dbReference type="RefSeq" id="XP_018654095.1">
    <property type="nucleotide sequence ID" value="XM_018788566.1"/>
</dbReference>
<proteinExistence type="predicted"/>
<evidence type="ECO:0000313" key="3">
    <source>
        <dbReference type="WBParaSite" id="Smp_347180.1"/>
    </source>
</evidence>
<feature type="chain" id="PRO_5030172030" evidence="1">
    <location>
        <begin position="24"/>
        <end position="70"/>
    </location>
</feature>
<dbReference type="InParanoid" id="G4VQN7"/>
<dbReference type="AlphaFoldDB" id="G4VQN7"/>
<evidence type="ECO:0000313" key="2">
    <source>
        <dbReference type="Proteomes" id="UP000008854"/>
    </source>
</evidence>
<dbReference type="WBParaSite" id="Smp_347180.1">
    <property type="protein sequence ID" value="Smp_347180.1"/>
    <property type="gene ID" value="Smp_347180"/>
</dbReference>
<dbReference type="OrthoDB" id="10344991at2759"/>
<protein>
    <submittedName>
        <fullName evidence="3">Uncharacterized protein</fullName>
    </submittedName>
</protein>
<feature type="signal peptide" evidence="1">
    <location>
        <begin position="1"/>
        <end position="23"/>
    </location>
</feature>
<name>G4VQN7_SCHMA</name>
<reference evidence="2" key="1">
    <citation type="journal article" date="2012" name="PLoS Negl. Trop. Dis.">
        <title>A systematically improved high quality genome and transcriptome of the human blood fluke Schistosoma mansoni.</title>
        <authorList>
            <person name="Protasio A.V."/>
            <person name="Tsai I.J."/>
            <person name="Babbage A."/>
            <person name="Nichol S."/>
            <person name="Hunt M."/>
            <person name="Aslett M.A."/>
            <person name="De Silva N."/>
            <person name="Velarde G.S."/>
            <person name="Anderson T.J."/>
            <person name="Clark R.C."/>
            <person name="Davidson C."/>
            <person name="Dillon G.P."/>
            <person name="Holroyd N.E."/>
            <person name="LoVerde P.T."/>
            <person name="Lloyd C."/>
            <person name="McQuillan J."/>
            <person name="Oliveira G."/>
            <person name="Otto T.D."/>
            <person name="Parker-Manuel S.J."/>
            <person name="Quail M.A."/>
            <person name="Wilson R.A."/>
            <person name="Zerlotini A."/>
            <person name="Dunne D.W."/>
            <person name="Berriman M."/>
        </authorList>
    </citation>
    <scope>NUCLEOTIDE SEQUENCE [LARGE SCALE GENOMIC DNA]</scope>
    <source>
        <strain evidence="2">Puerto Rican</strain>
    </source>
</reference>
<accession>G4VQN7</accession>
<dbReference type="CTD" id="29830639"/>
<reference evidence="3" key="2">
    <citation type="submission" date="2019-11" db="UniProtKB">
        <authorList>
            <consortium name="WormBaseParasite"/>
        </authorList>
    </citation>
    <scope>IDENTIFICATION</scope>
    <source>
        <strain evidence="3">Puerto Rican</strain>
    </source>
</reference>
<dbReference type="KEGG" id="smm:Smp_203440"/>
<dbReference type="HOGENOM" id="CLU_2760977_0_0_1"/>
<sequence>MIQRILVCIVIFTFLDVLMYCNSHPVKPLLKDLAEKAPIGIPQNCGPRCRYYYDYLKSGRRGKMYVYYRT</sequence>